<reference evidence="3" key="1">
    <citation type="submission" date="2017-09" db="EMBL/GenBank/DDBJ databases">
        <title>Arcobacter canalis sp. nov., a new species isolated from a water canal contaminated with urban sewage.</title>
        <authorList>
            <person name="Perez-Cataluna A."/>
            <person name="Salas-Masso N."/>
            <person name="Figueras M.J."/>
        </authorList>
    </citation>
    <scope>NUCLEOTIDE SEQUENCE [LARGE SCALE GENOMIC DNA]</scope>
    <source>
        <strain evidence="3">CECT 7727</strain>
    </source>
</reference>
<evidence type="ECO:0000313" key="4">
    <source>
        <dbReference type="Proteomes" id="UP000264693"/>
    </source>
</evidence>
<reference evidence="1 4" key="3">
    <citation type="submission" date="2018-08" db="EMBL/GenBank/DDBJ databases">
        <title>Complete genome of the Arcobacter marinus type strain JCM 15502.</title>
        <authorList>
            <person name="Miller W.G."/>
            <person name="Yee E."/>
            <person name="Huynh S."/>
            <person name="Parker C.T."/>
        </authorList>
    </citation>
    <scope>NUCLEOTIDE SEQUENCE [LARGE SCALE GENOMIC DNA]</scope>
    <source>
        <strain evidence="1 4">JCM 15502</strain>
    </source>
</reference>
<accession>A0A347TLT4</accession>
<dbReference type="SUPFAM" id="SSF109604">
    <property type="entry name" value="HD-domain/PDEase-like"/>
    <property type="match status" value="1"/>
</dbReference>
<dbReference type="InterPro" id="IPR052194">
    <property type="entry name" value="MESH1"/>
</dbReference>
<dbReference type="KEGG" id="amar:AMRN_1835"/>
<dbReference type="GO" id="GO:0008893">
    <property type="term" value="F:guanosine-3',5'-bis(diphosphate) 3'-diphosphatase activity"/>
    <property type="evidence" value="ECO:0007669"/>
    <property type="project" value="TreeGrafter"/>
</dbReference>
<dbReference type="Proteomes" id="UP000264693">
    <property type="component" value="Chromosome"/>
</dbReference>
<dbReference type="RefSeq" id="WP_099312057.1">
    <property type="nucleotide sequence ID" value="NZ_CP032101.1"/>
</dbReference>
<evidence type="ECO:0000313" key="2">
    <source>
        <dbReference type="EMBL" id="PHO14473.1"/>
    </source>
</evidence>
<sequence length="179" mass="20717">MFSQEEYLKALRFAAKAHKEQKTPYDLPYLTHVTSVAMEVIHASIESKLDDDKANKAISCALLHDVLEDTSFTFDDIFDEFGLDIAEGVEALSKNSDLPKKEQMQDSLNRILEQPYEVQLVKLADRITNLQKPPKHWDNEKKKAYLKEAKFILSCLKNSNLYLSARLEKKIEDYNQYID</sequence>
<evidence type="ECO:0000313" key="3">
    <source>
        <dbReference type="Proteomes" id="UP000224740"/>
    </source>
</evidence>
<dbReference type="AlphaFoldDB" id="A0A347TLT4"/>
<dbReference type="PANTHER" id="PTHR46246:SF1">
    <property type="entry name" value="GUANOSINE-3',5'-BIS(DIPHOSPHATE) 3'-PYROPHOSPHOHYDROLASE MESH1"/>
    <property type="match status" value="1"/>
</dbReference>
<keyword evidence="3" id="KW-1185">Reference proteome</keyword>
<evidence type="ECO:0000313" key="1">
    <source>
        <dbReference type="EMBL" id="AXX87562.1"/>
    </source>
</evidence>
<reference evidence="2" key="2">
    <citation type="submission" date="2017-09" db="EMBL/GenBank/DDBJ databases">
        <authorList>
            <person name="Perez-Cataluna A."/>
            <person name="Figueras M.J."/>
            <person name="Salas-Masso N."/>
        </authorList>
    </citation>
    <scope>NUCLEOTIDE SEQUENCE</scope>
    <source>
        <strain evidence="2">CECT 7727</strain>
    </source>
</reference>
<dbReference type="PANTHER" id="PTHR46246">
    <property type="entry name" value="GUANOSINE-3',5'-BIS(DIPHOSPHATE) 3'-PYROPHOSPHOHYDROLASE MESH1"/>
    <property type="match status" value="1"/>
</dbReference>
<name>A0A347TLT4_9BACT</name>
<dbReference type="EMBL" id="CP032101">
    <property type="protein sequence ID" value="AXX87562.1"/>
    <property type="molecule type" value="Genomic_DNA"/>
</dbReference>
<dbReference type="Gene3D" id="1.10.3210.10">
    <property type="entry name" value="Hypothetical protein af1432"/>
    <property type="match status" value="1"/>
</dbReference>
<protein>
    <submittedName>
        <fullName evidence="1 2">Phosphohydrolase</fullName>
    </submittedName>
</protein>
<dbReference type="EMBL" id="NXAO01000054">
    <property type="protein sequence ID" value="PHO14473.1"/>
    <property type="molecule type" value="Genomic_DNA"/>
</dbReference>
<dbReference type="Proteomes" id="UP000224740">
    <property type="component" value="Unassembled WGS sequence"/>
</dbReference>
<proteinExistence type="predicted"/>
<keyword evidence="1" id="KW-0378">Hydrolase</keyword>
<gene>
    <name evidence="1" type="ORF">AMRN_1835</name>
    <name evidence="2" type="ORF">CPH92_11715</name>
</gene>
<organism evidence="1 4">
    <name type="scientific">Malaciobacter marinus</name>
    <dbReference type="NCBI Taxonomy" id="505249"/>
    <lineage>
        <taxon>Bacteria</taxon>
        <taxon>Pseudomonadati</taxon>
        <taxon>Campylobacterota</taxon>
        <taxon>Epsilonproteobacteria</taxon>
        <taxon>Campylobacterales</taxon>
        <taxon>Arcobacteraceae</taxon>
        <taxon>Malaciobacter</taxon>
    </lineage>
</organism>
<dbReference type="Pfam" id="PF13328">
    <property type="entry name" value="HD_4"/>
    <property type="match status" value="1"/>
</dbReference>